<organism evidence="2 3">
    <name type="scientific">Nocardiopsis metallicus</name>
    <dbReference type="NCBI Taxonomy" id="179819"/>
    <lineage>
        <taxon>Bacteria</taxon>
        <taxon>Bacillati</taxon>
        <taxon>Actinomycetota</taxon>
        <taxon>Actinomycetes</taxon>
        <taxon>Streptosporangiales</taxon>
        <taxon>Nocardiopsidaceae</taxon>
        <taxon>Nocardiopsis</taxon>
    </lineage>
</organism>
<evidence type="ECO:0000313" key="3">
    <source>
        <dbReference type="Proteomes" id="UP000579647"/>
    </source>
</evidence>
<gene>
    <name evidence="2" type="ORF">HNR07_000756</name>
</gene>
<dbReference type="EMBL" id="JACHDO010000001">
    <property type="protein sequence ID" value="MBB5489619.1"/>
    <property type="molecule type" value="Genomic_DNA"/>
</dbReference>
<feature type="region of interest" description="Disordered" evidence="1">
    <location>
        <begin position="1"/>
        <end position="24"/>
    </location>
</feature>
<feature type="compositionally biased region" description="Basic and acidic residues" evidence="1">
    <location>
        <begin position="8"/>
        <end position="24"/>
    </location>
</feature>
<name>A0A840VYU4_9ACTN</name>
<dbReference type="Proteomes" id="UP000579647">
    <property type="component" value="Unassembled WGS sequence"/>
</dbReference>
<protein>
    <submittedName>
        <fullName evidence="2">Uncharacterized protein</fullName>
    </submittedName>
</protein>
<accession>A0A840VYU4</accession>
<dbReference type="AlphaFoldDB" id="A0A840VYU4"/>
<evidence type="ECO:0000313" key="2">
    <source>
        <dbReference type="EMBL" id="MBB5489619.1"/>
    </source>
</evidence>
<evidence type="ECO:0000256" key="1">
    <source>
        <dbReference type="SAM" id="MobiDB-lite"/>
    </source>
</evidence>
<proteinExistence type="predicted"/>
<keyword evidence="3" id="KW-1185">Reference proteome</keyword>
<reference evidence="2 3" key="1">
    <citation type="submission" date="2020-08" db="EMBL/GenBank/DDBJ databases">
        <title>Sequencing the genomes of 1000 actinobacteria strains.</title>
        <authorList>
            <person name="Klenk H.-P."/>
        </authorList>
    </citation>
    <scope>NUCLEOTIDE SEQUENCE [LARGE SCALE GENOMIC DNA]</scope>
    <source>
        <strain evidence="2 3">DSM 44598</strain>
    </source>
</reference>
<sequence>MTGTGDGCAREAERGSVHATPERIADRYEAVDTIGTGGPRRLRRGCARRGYGTVHEPLAARTKVRGHRRVSWPADPGPFLVQSGIA</sequence>
<comment type="caution">
    <text evidence="2">The sequence shown here is derived from an EMBL/GenBank/DDBJ whole genome shotgun (WGS) entry which is preliminary data.</text>
</comment>